<dbReference type="HOGENOM" id="CLU_1640978_0_0_0"/>
<sequence length="193" mass="19755">MFSLDGCGRKTAASPTIRAPAGFCQSASARLLGVITWFDALLVTLWAAVTALGARRGLSGLLWGSGSIVVCLLANVLSRAALPALALAGLLGTGLAVLTRRLLPTPLDHPLHLAAGALGGFALGAVLVATLTLGFPIELQVGPQGRTGVYPSTSLPPVLYAAVNGSALKGSLMRVWDASPLLQTLIVPDQTQR</sequence>
<keyword evidence="1" id="KW-0472">Membrane</keyword>
<feature type="transmembrane region" description="Helical" evidence="1">
    <location>
        <begin position="60"/>
        <end position="77"/>
    </location>
</feature>
<organism evidence="2 3">
    <name type="scientific">Deinococcus geothermalis (strain DSM 11300 / CIP 105573 / AG-3a)</name>
    <dbReference type="NCBI Taxonomy" id="319795"/>
    <lineage>
        <taxon>Bacteria</taxon>
        <taxon>Thermotogati</taxon>
        <taxon>Deinococcota</taxon>
        <taxon>Deinococci</taxon>
        <taxon>Deinococcales</taxon>
        <taxon>Deinococcaceae</taxon>
        <taxon>Deinococcus</taxon>
    </lineage>
</organism>
<keyword evidence="3" id="KW-1185">Reference proteome</keyword>
<dbReference type="STRING" id="319795.Dgeo_0314"/>
<name>Q1J1L7_DEIGD</name>
<accession>Q1J1L7</accession>
<evidence type="ECO:0000256" key="1">
    <source>
        <dbReference type="SAM" id="Phobius"/>
    </source>
</evidence>
<feature type="transmembrane region" description="Helical" evidence="1">
    <location>
        <begin position="115"/>
        <end position="137"/>
    </location>
</feature>
<protein>
    <submittedName>
        <fullName evidence="2">Uncharacterized protein</fullName>
    </submittedName>
</protein>
<dbReference type="Proteomes" id="UP000002431">
    <property type="component" value="Chromosome"/>
</dbReference>
<proteinExistence type="predicted"/>
<keyword evidence="1" id="KW-1133">Transmembrane helix</keyword>
<reference evidence="2" key="1">
    <citation type="submission" date="2006-04" db="EMBL/GenBank/DDBJ databases">
        <title>Complete sequence of chromosome of Deinococcus geothermalis DSM 11300.</title>
        <authorList>
            <consortium name="US DOE Joint Genome Institute"/>
            <person name="Copeland A."/>
            <person name="Lucas S."/>
            <person name="Lapidus A."/>
            <person name="Barry K."/>
            <person name="Detter J.C."/>
            <person name="Glavina del Rio T."/>
            <person name="Hammon N."/>
            <person name="Israni S."/>
            <person name="Dalin E."/>
            <person name="Tice H."/>
            <person name="Pitluck S."/>
            <person name="Brettin T."/>
            <person name="Bruce D."/>
            <person name="Han C."/>
            <person name="Tapia R."/>
            <person name="Saunders E."/>
            <person name="Gilna P."/>
            <person name="Schmutz J."/>
            <person name="Larimer F."/>
            <person name="Land M."/>
            <person name="Hauser L."/>
            <person name="Kyrpides N."/>
            <person name="Kim E."/>
            <person name="Daly M.J."/>
            <person name="Fredrickson J.K."/>
            <person name="Makarova K.S."/>
            <person name="Gaidamakova E.K."/>
            <person name="Zhai M."/>
            <person name="Richardson P."/>
        </authorList>
    </citation>
    <scope>NUCLEOTIDE SEQUENCE</scope>
    <source>
        <strain evidence="2">DSM 11300</strain>
    </source>
</reference>
<dbReference type="EMBL" id="CP000359">
    <property type="protein sequence ID" value="ABF44617.1"/>
    <property type="molecule type" value="Genomic_DNA"/>
</dbReference>
<keyword evidence="1" id="KW-0812">Transmembrane</keyword>
<gene>
    <name evidence="2" type="ordered locus">Dgeo_0314</name>
</gene>
<dbReference type="KEGG" id="dge:Dgeo_0314"/>
<feature type="transmembrane region" description="Helical" evidence="1">
    <location>
        <begin position="31"/>
        <end position="54"/>
    </location>
</feature>
<feature type="transmembrane region" description="Helical" evidence="1">
    <location>
        <begin position="84"/>
        <end position="103"/>
    </location>
</feature>
<evidence type="ECO:0000313" key="3">
    <source>
        <dbReference type="Proteomes" id="UP000002431"/>
    </source>
</evidence>
<dbReference type="AlphaFoldDB" id="Q1J1L7"/>
<evidence type="ECO:0000313" key="2">
    <source>
        <dbReference type="EMBL" id="ABF44617.1"/>
    </source>
</evidence>